<dbReference type="Pfam" id="PF05193">
    <property type="entry name" value="Peptidase_M16_C"/>
    <property type="match status" value="1"/>
</dbReference>
<evidence type="ECO:0000313" key="5">
    <source>
        <dbReference type="Proteomes" id="UP000811844"/>
    </source>
</evidence>
<dbReference type="InterPro" id="IPR011249">
    <property type="entry name" value="Metalloenz_LuxS/M16"/>
</dbReference>
<comment type="caution">
    <text evidence="4">The sequence shown here is derived from an EMBL/GenBank/DDBJ whole genome shotgun (WGS) entry which is preliminary data.</text>
</comment>
<evidence type="ECO:0000259" key="2">
    <source>
        <dbReference type="Pfam" id="PF00675"/>
    </source>
</evidence>
<organism evidence="4 5">
    <name type="scientific">Shewanella intestini</name>
    <dbReference type="NCBI Taxonomy" id="2017544"/>
    <lineage>
        <taxon>Bacteria</taxon>
        <taxon>Pseudomonadati</taxon>
        <taxon>Pseudomonadota</taxon>
        <taxon>Gammaproteobacteria</taxon>
        <taxon>Alteromonadales</taxon>
        <taxon>Shewanellaceae</taxon>
        <taxon>Shewanella</taxon>
    </lineage>
</organism>
<dbReference type="PROSITE" id="PS51257">
    <property type="entry name" value="PROKAR_LIPOPROTEIN"/>
    <property type="match status" value="1"/>
</dbReference>
<feature type="signal peptide" evidence="1">
    <location>
        <begin position="1"/>
        <end position="29"/>
    </location>
</feature>
<proteinExistence type="predicted"/>
<reference evidence="4 5" key="1">
    <citation type="submission" date="2020-02" db="EMBL/GenBank/DDBJ databases">
        <title>Shewanella WXL01 sp. nov., a marine bacterium isolated from green algae in Luhuitou Fringing Reef (Northern South China Sea).</title>
        <authorList>
            <person name="Wang X."/>
        </authorList>
    </citation>
    <scope>NUCLEOTIDE SEQUENCE [LARGE SCALE GENOMIC DNA]</scope>
    <source>
        <strain evidence="4 5">MCCC 1A01895</strain>
    </source>
</reference>
<dbReference type="EMBL" id="JAAIKR010000012">
    <property type="protein sequence ID" value="MBR9728726.1"/>
    <property type="molecule type" value="Genomic_DNA"/>
</dbReference>
<dbReference type="RefSeq" id="WP_153664974.1">
    <property type="nucleotide sequence ID" value="NZ_JAAIKR010000012.1"/>
</dbReference>
<dbReference type="Proteomes" id="UP000811844">
    <property type="component" value="Unassembled WGS sequence"/>
</dbReference>
<accession>A0ABS5I3X8</accession>
<protein>
    <submittedName>
        <fullName evidence="4">Insulinase family protein</fullName>
    </submittedName>
</protein>
<dbReference type="SUPFAM" id="SSF63411">
    <property type="entry name" value="LuxS/MPP-like metallohydrolase"/>
    <property type="match status" value="2"/>
</dbReference>
<dbReference type="InterPro" id="IPR011765">
    <property type="entry name" value="Pept_M16_N"/>
</dbReference>
<keyword evidence="5" id="KW-1185">Reference proteome</keyword>
<feature type="chain" id="PRO_5047330211" evidence="1">
    <location>
        <begin position="30"/>
        <end position="481"/>
    </location>
</feature>
<dbReference type="Pfam" id="PF00675">
    <property type="entry name" value="Peptidase_M16"/>
    <property type="match status" value="1"/>
</dbReference>
<dbReference type="PANTHER" id="PTHR11851:SF224">
    <property type="entry name" value="PROCESSING PROTEASE"/>
    <property type="match status" value="1"/>
</dbReference>
<dbReference type="InterPro" id="IPR007863">
    <property type="entry name" value="Peptidase_M16_C"/>
</dbReference>
<keyword evidence="1" id="KW-0732">Signal</keyword>
<dbReference type="PANTHER" id="PTHR11851">
    <property type="entry name" value="METALLOPROTEASE"/>
    <property type="match status" value="1"/>
</dbReference>
<feature type="domain" description="Peptidase M16 C-terminal" evidence="3">
    <location>
        <begin position="210"/>
        <end position="387"/>
    </location>
</feature>
<evidence type="ECO:0000256" key="1">
    <source>
        <dbReference type="SAM" id="SignalP"/>
    </source>
</evidence>
<evidence type="ECO:0000259" key="3">
    <source>
        <dbReference type="Pfam" id="PF05193"/>
    </source>
</evidence>
<sequence>MKNQQSMKLSMLVLACTLGLSACSTTQMASNTTNTVANTGHSFAMPAYETLTLDNGLTIKLMVRPQVPLITFNAVVKAGAVNDTSAGLANMTANSLMLGAGGKTKAQIEQELDFIGAKIVTQGAMDGSYVSSNFMSKDLQTVLPIFNDVLRHPDFNDTEFAKLQQRNVVGLAQAKESPRQVIGRYYNQLVFGEHPYANAPSGNAKSIAQMTINQLRAFHKSYYQPSNTELSVVGDFNLNEMKALLTKTFADWQNTEAVLRPDLSQNLPQLTTSRVLLVDKPDAIETTFLIGGVGVRKDNADFVGLTVVNTILGGRFTSWLNDELRVNAGLTYGARSAFVSYADAGVFRISSFTKTQTTKAAMDLALKTYSRLWEQGIDQATLDSAKAYVKGQFPPQFETNGQLAGLMSDQYIYGVDDDYINAFQARVDGLTLEQTQALVAKYFPKEKLQYVLIGNADKIRALAKQYGEVTEVAITDSGFGG</sequence>
<evidence type="ECO:0000313" key="4">
    <source>
        <dbReference type="EMBL" id="MBR9728726.1"/>
    </source>
</evidence>
<dbReference type="Gene3D" id="3.30.830.10">
    <property type="entry name" value="Metalloenzyme, LuxS/M16 peptidase-like"/>
    <property type="match status" value="2"/>
</dbReference>
<gene>
    <name evidence="4" type="ORF">G3R48_12140</name>
</gene>
<feature type="domain" description="Peptidase M16 N-terminal" evidence="2">
    <location>
        <begin position="75"/>
        <end position="173"/>
    </location>
</feature>
<dbReference type="InterPro" id="IPR050361">
    <property type="entry name" value="MPP/UQCRC_Complex"/>
</dbReference>
<name>A0ABS5I3X8_9GAMM</name>